<feature type="region of interest" description="Disordered" evidence="1">
    <location>
        <begin position="105"/>
        <end position="132"/>
    </location>
</feature>
<feature type="compositionally biased region" description="Basic and acidic residues" evidence="1">
    <location>
        <begin position="105"/>
        <end position="115"/>
    </location>
</feature>
<protein>
    <submittedName>
        <fullName evidence="3">Uncharacterized protein</fullName>
    </submittedName>
</protein>
<proteinExistence type="predicted"/>
<reference evidence="3" key="2">
    <citation type="submission" date="2025-08" db="UniProtKB">
        <authorList>
            <consortium name="RefSeq"/>
        </authorList>
    </citation>
    <scope>IDENTIFICATION</scope>
</reference>
<evidence type="ECO:0000313" key="2">
    <source>
        <dbReference type="Proteomes" id="UP000818029"/>
    </source>
</evidence>
<dbReference type="PANTHER" id="PTHR36064">
    <property type="entry name" value="EMBRYO DEFECTIVE 2735"/>
    <property type="match status" value="1"/>
</dbReference>
<organism evidence="2 3">
    <name type="scientific">Gossypium hirsutum</name>
    <name type="common">Upland cotton</name>
    <name type="synonym">Gossypium mexicanum</name>
    <dbReference type="NCBI Taxonomy" id="3635"/>
    <lineage>
        <taxon>Eukaryota</taxon>
        <taxon>Viridiplantae</taxon>
        <taxon>Streptophyta</taxon>
        <taxon>Embryophyta</taxon>
        <taxon>Tracheophyta</taxon>
        <taxon>Spermatophyta</taxon>
        <taxon>Magnoliopsida</taxon>
        <taxon>eudicotyledons</taxon>
        <taxon>Gunneridae</taxon>
        <taxon>Pentapetalae</taxon>
        <taxon>rosids</taxon>
        <taxon>malvids</taxon>
        <taxon>Malvales</taxon>
        <taxon>Malvaceae</taxon>
        <taxon>Malvoideae</taxon>
        <taxon>Gossypium</taxon>
    </lineage>
</organism>
<name>A0ABM2ZG92_GOSHI</name>
<reference evidence="2" key="1">
    <citation type="journal article" date="2020" name="Nat. Genet.">
        <title>Genomic diversifications of five Gossypium allopolyploid species and their impact on cotton improvement.</title>
        <authorList>
            <person name="Chen Z.J."/>
            <person name="Sreedasyam A."/>
            <person name="Ando A."/>
            <person name="Song Q."/>
            <person name="De Santiago L.M."/>
            <person name="Hulse-Kemp A.M."/>
            <person name="Ding M."/>
            <person name="Ye W."/>
            <person name="Kirkbride R.C."/>
            <person name="Jenkins J."/>
            <person name="Plott C."/>
            <person name="Lovell J."/>
            <person name="Lin Y.M."/>
            <person name="Vaughn R."/>
            <person name="Liu B."/>
            <person name="Simpson S."/>
            <person name="Scheffler B.E."/>
            <person name="Wen L."/>
            <person name="Saski C.A."/>
            <person name="Grover C.E."/>
            <person name="Hu G."/>
            <person name="Conover J.L."/>
            <person name="Carlson J.W."/>
            <person name="Shu S."/>
            <person name="Boston L.B."/>
            <person name="Williams M."/>
            <person name="Peterson D.G."/>
            <person name="McGee K."/>
            <person name="Jones D.C."/>
            <person name="Wendel J.F."/>
            <person name="Stelly D.M."/>
            <person name="Grimwood J."/>
            <person name="Schmutz J."/>
        </authorList>
    </citation>
    <scope>NUCLEOTIDE SEQUENCE [LARGE SCALE GENOMIC DNA]</scope>
    <source>
        <strain evidence="2">cv. TM-1</strain>
    </source>
</reference>
<evidence type="ECO:0000256" key="1">
    <source>
        <dbReference type="SAM" id="MobiDB-lite"/>
    </source>
</evidence>
<dbReference type="GeneID" id="107894401"/>
<feature type="compositionally biased region" description="Polar residues" evidence="1">
    <location>
        <begin position="363"/>
        <end position="375"/>
    </location>
</feature>
<accession>A0ABM2ZG92</accession>
<gene>
    <name evidence="3" type="primary">LOC107894401</name>
</gene>
<feature type="region of interest" description="Disordered" evidence="1">
    <location>
        <begin position="354"/>
        <end position="375"/>
    </location>
</feature>
<evidence type="ECO:0000313" key="3">
    <source>
        <dbReference type="RefSeq" id="XP_040940735.1"/>
    </source>
</evidence>
<keyword evidence="2" id="KW-1185">Reference proteome</keyword>
<sequence length="375" mass="41939">MCATPEHTTDACPSLYDDVMFHLDAVGNFPRPPQRRYDPYTNTYNPGWRDHPNLSYGGNPRYNQPHQNQTGQLARLISERPQGTLPSIIETNPREQLHAIVVQDNEKLDEPESKQDNAINKGQEEVSNDDPKQLGTSASWYFSFPISLSQSFVCLLISGLQRKVPRSANWVIQSVTEDKELASKKNSHSHEPKKLLFPNGSKTLEASSSEIGGGHGDDGDGHDNVKKLSSRAINASIVLGFDTFAVSKLLTIDHDYWHVLKSRLYTASWVRDFGPDLRPNDSKKDDGIKGKSNGDKSKSTEIEPSTLEDIVIAARGGMETLRPALQRLYMTRAFAYRDALKSFIEGYQEGIQQIMEKEEDSSKAQQEGNTDKNST</sequence>
<dbReference type="Proteomes" id="UP000818029">
    <property type="component" value="Chromosome A13"/>
</dbReference>
<feature type="region of interest" description="Disordered" evidence="1">
    <location>
        <begin position="275"/>
        <end position="302"/>
    </location>
</feature>
<dbReference type="RefSeq" id="XP_040940735.1">
    <property type="nucleotide sequence ID" value="XM_041084801.1"/>
</dbReference>
<feature type="compositionally biased region" description="Basic and acidic residues" evidence="1">
    <location>
        <begin position="275"/>
        <end position="301"/>
    </location>
</feature>